<dbReference type="VEuPathDB" id="PlasmoDB:PRELSG_0413300"/>
<dbReference type="KEGG" id="prel:PRELSG_0413300"/>
<dbReference type="GeneID" id="39734883"/>
<dbReference type="GO" id="GO:0046872">
    <property type="term" value="F:metal ion binding"/>
    <property type="evidence" value="ECO:0007669"/>
    <property type="project" value="UniProtKB-KW"/>
</dbReference>
<evidence type="ECO:0000256" key="5">
    <source>
        <dbReference type="ARBA" id="ARBA00022723"/>
    </source>
</evidence>
<dbReference type="InterPro" id="IPR036571">
    <property type="entry name" value="MECDP_synthase_sf"/>
</dbReference>
<dbReference type="PANTHER" id="PTHR43181:SF1">
    <property type="entry name" value="2-C-METHYL-D-ERYTHRITOL 2,4-CYCLODIPHOSPHATE SYNTHASE, CHLOROPLASTIC"/>
    <property type="match status" value="1"/>
</dbReference>
<evidence type="ECO:0000313" key="11">
    <source>
        <dbReference type="EMBL" id="CRG98783.1"/>
    </source>
</evidence>
<dbReference type="SUPFAM" id="SSF69765">
    <property type="entry name" value="IpsF-like"/>
    <property type="match status" value="1"/>
</dbReference>
<keyword evidence="5" id="KW-0479">Metal-binding</keyword>
<evidence type="ECO:0000256" key="6">
    <source>
        <dbReference type="ARBA" id="ARBA00023229"/>
    </source>
</evidence>
<reference evidence="11 12" key="1">
    <citation type="submission" date="2015-04" db="EMBL/GenBank/DDBJ databases">
        <authorList>
            <consortium name="Pathogen Informatics"/>
        </authorList>
    </citation>
    <scope>NUCLEOTIDE SEQUENCE [LARGE SCALE GENOMIC DNA]</scope>
    <source>
        <strain evidence="11 12">SGS1</strain>
    </source>
</reference>
<dbReference type="InterPro" id="IPR020555">
    <property type="entry name" value="MECDP_synthase_CS"/>
</dbReference>
<comment type="cofactor">
    <cofactor evidence="2">
        <name>a divalent metal cation</name>
        <dbReference type="ChEBI" id="CHEBI:60240"/>
    </cofactor>
</comment>
<dbReference type="GO" id="GO:0019288">
    <property type="term" value="P:isopentenyl diphosphate biosynthetic process, methylerythritol 4-phosphate pathway"/>
    <property type="evidence" value="ECO:0007669"/>
    <property type="project" value="UniProtKB-UniPathway"/>
</dbReference>
<dbReference type="InterPro" id="IPR003526">
    <property type="entry name" value="MECDP_synthase"/>
</dbReference>
<name>A0A1J1H2L1_PLARL</name>
<evidence type="ECO:0000256" key="7">
    <source>
        <dbReference type="ARBA" id="ARBA00023239"/>
    </source>
</evidence>
<comment type="pathway">
    <text evidence="3">Isoprenoid biosynthesis; isopentenyl diphosphate biosynthesis via DXP pathway; isopentenyl diphosphate from 1-deoxy-D-xylulose 5-phosphate: step 4/6.</text>
</comment>
<dbReference type="OrthoDB" id="2015434at2759"/>
<comment type="catalytic activity">
    <reaction evidence="1 8">
        <text>4-CDP-2-C-methyl-D-erythritol 2-phosphate = 2-C-methyl-D-erythritol 2,4-cyclic diphosphate + CMP</text>
        <dbReference type="Rhea" id="RHEA:23864"/>
        <dbReference type="ChEBI" id="CHEBI:57919"/>
        <dbReference type="ChEBI" id="CHEBI:58483"/>
        <dbReference type="ChEBI" id="CHEBI:60377"/>
        <dbReference type="EC" id="4.6.1.12"/>
    </reaction>
</comment>
<evidence type="ECO:0000256" key="8">
    <source>
        <dbReference type="RuleBase" id="RU004395"/>
    </source>
</evidence>
<evidence type="ECO:0000256" key="3">
    <source>
        <dbReference type="ARBA" id="ARBA00004709"/>
    </source>
</evidence>
<evidence type="ECO:0000256" key="2">
    <source>
        <dbReference type="ARBA" id="ARBA00001968"/>
    </source>
</evidence>
<dbReference type="EC" id="4.6.1.12" evidence="4 8"/>
<comment type="similarity">
    <text evidence="8">Belongs to the IspF family.</text>
</comment>
<dbReference type="OMA" id="LIHAIMD"/>
<dbReference type="AlphaFoldDB" id="A0A1J1H2L1"/>
<feature type="chain" id="PRO_5012498259" description="2-C-methyl-D-erythritol 2,4-cyclodiphosphate synthase" evidence="9">
    <location>
        <begin position="21"/>
        <end position="231"/>
    </location>
</feature>
<dbReference type="HAMAP" id="MF_00107">
    <property type="entry name" value="IspF"/>
    <property type="match status" value="1"/>
</dbReference>
<feature type="domain" description="2-C-methyl-D-erythritol 2,4-cyclodiphosphate synthase" evidence="10">
    <location>
        <begin position="55"/>
        <end position="227"/>
    </location>
</feature>
<sequence length="231" mass="26707">MFLKIYTYIILLCFIILKSSEEKAYIKKNIFKYLFLNPTFKKNIYKKKELFYNGLRIGQGYDIHQIKVCENSNELFKNISNGLKNENNFKRLTIGGVKMPNIFVLSHSDGDIIYHSLVDSILGGLTYFDIGTLFSDKNEKYKDKNSSFFLRYTRLLLHKKNYKIGNIDINVIAEIPKISLIRNQIIKNISTLLNIHESQISIKGKTHEKIGIIGEKKAIECFSNVLLVPKG</sequence>
<dbReference type="Gene3D" id="3.30.1330.50">
    <property type="entry name" value="2-C-methyl-D-erythritol 2,4-cyclodiphosphate synthase"/>
    <property type="match status" value="1"/>
</dbReference>
<gene>
    <name evidence="11" type="primary">IspF</name>
    <name evidence="11" type="ORF">PRELSG_0413300</name>
</gene>
<dbReference type="RefSeq" id="XP_028531792.1">
    <property type="nucleotide sequence ID" value="XM_028680279.1"/>
</dbReference>
<evidence type="ECO:0000259" key="10">
    <source>
        <dbReference type="Pfam" id="PF02542"/>
    </source>
</evidence>
<dbReference type="CDD" id="cd00554">
    <property type="entry name" value="MECDP_synthase"/>
    <property type="match status" value="1"/>
</dbReference>
<keyword evidence="9" id="KW-0732">Signal</keyword>
<dbReference type="PROSITE" id="PS01350">
    <property type="entry name" value="ISPF"/>
    <property type="match status" value="1"/>
</dbReference>
<evidence type="ECO:0000313" key="12">
    <source>
        <dbReference type="Proteomes" id="UP000220158"/>
    </source>
</evidence>
<evidence type="ECO:0000256" key="4">
    <source>
        <dbReference type="ARBA" id="ARBA00012579"/>
    </source>
</evidence>
<proteinExistence type="inferred from homology"/>
<keyword evidence="7 8" id="KW-0456">Lyase</keyword>
<dbReference type="GO" id="GO:0016114">
    <property type="term" value="P:terpenoid biosynthetic process"/>
    <property type="evidence" value="ECO:0007669"/>
    <property type="project" value="InterPro"/>
</dbReference>
<protein>
    <recommendedName>
        <fullName evidence="4 8">2-C-methyl-D-erythritol 2,4-cyclodiphosphate synthase</fullName>
        <ecNumber evidence="4 8">4.6.1.12</ecNumber>
    </recommendedName>
</protein>
<keyword evidence="12" id="KW-1185">Reference proteome</keyword>
<dbReference type="Pfam" id="PF02542">
    <property type="entry name" value="YgbB"/>
    <property type="match status" value="1"/>
</dbReference>
<dbReference type="Proteomes" id="UP000220158">
    <property type="component" value="Chromosome 4"/>
</dbReference>
<dbReference type="EMBL" id="LN835299">
    <property type="protein sequence ID" value="CRG98783.1"/>
    <property type="molecule type" value="Genomic_DNA"/>
</dbReference>
<feature type="signal peptide" evidence="9">
    <location>
        <begin position="1"/>
        <end position="20"/>
    </location>
</feature>
<organism evidence="11 12">
    <name type="scientific">Plasmodium relictum</name>
    <dbReference type="NCBI Taxonomy" id="85471"/>
    <lineage>
        <taxon>Eukaryota</taxon>
        <taxon>Sar</taxon>
        <taxon>Alveolata</taxon>
        <taxon>Apicomplexa</taxon>
        <taxon>Aconoidasida</taxon>
        <taxon>Haemosporida</taxon>
        <taxon>Plasmodiidae</taxon>
        <taxon>Plasmodium</taxon>
        <taxon>Plasmodium (Haemamoeba)</taxon>
    </lineage>
</organism>
<dbReference type="NCBIfam" id="TIGR00151">
    <property type="entry name" value="ispF"/>
    <property type="match status" value="1"/>
</dbReference>
<dbReference type="UniPathway" id="UPA00056">
    <property type="reaction ID" value="UER00095"/>
</dbReference>
<keyword evidence="6 8" id="KW-0414">Isoprene biosynthesis</keyword>
<dbReference type="GO" id="GO:0008685">
    <property type="term" value="F:2-C-methyl-D-erythritol 2,4-cyclodiphosphate synthase activity"/>
    <property type="evidence" value="ECO:0007669"/>
    <property type="project" value="UniProtKB-EC"/>
</dbReference>
<evidence type="ECO:0000256" key="9">
    <source>
        <dbReference type="SAM" id="SignalP"/>
    </source>
</evidence>
<dbReference type="PANTHER" id="PTHR43181">
    <property type="entry name" value="2-C-METHYL-D-ERYTHRITOL 2,4-CYCLODIPHOSPHATE SYNTHASE, CHLOROPLASTIC"/>
    <property type="match status" value="1"/>
</dbReference>
<evidence type="ECO:0000256" key="1">
    <source>
        <dbReference type="ARBA" id="ARBA00000200"/>
    </source>
</evidence>
<accession>A0A1J1H2L1</accession>